<organism evidence="1 2">
    <name type="scientific">Pelomonas lactea</name>
    <dbReference type="NCBI Taxonomy" id="3299030"/>
    <lineage>
        <taxon>Bacteria</taxon>
        <taxon>Pseudomonadati</taxon>
        <taxon>Pseudomonadota</taxon>
        <taxon>Betaproteobacteria</taxon>
        <taxon>Burkholderiales</taxon>
        <taxon>Sphaerotilaceae</taxon>
        <taxon>Roseateles</taxon>
    </lineage>
</organism>
<keyword evidence="2" id="KW-1185">Reference proteome</keyword>
<protein>
    <recommendedName>
        <fullName evidence="3">Type I phosphodiesterase/nucleotide pyrophosphatase</fullName>
    </recommendedName>
</protein>
<gene>
    <name evidence="1" type="ORF">ACG04Q_08580</name>
</gene>
<name>A0ABW7GI50_9BURK</name>
<proteinExistence type="predicted"/>
<comment type="caution">
    <text evidence="1">The sequence shown here is derived from an EMBL/GenBank/DDBJ whole genome shotgun (WGS) entry which is preliminary data.</text>
</comment>
<dbReference type="RefSeq" id="WP_394510492.1">
    <property type="nucleotide sequence ID" value="NZ_JBIGHX010000003.1"/>
</dbReference>
<evidence type="ECO:0008006" key="3">
    <source>
        <dbReference type="Google" id="ProtNLM"/>
    </source>
</evidence>
<evidence type="ECO:0000313" key="2">
    <source>
        <dbReference type="Proteomes" id="UP001606302"/>
    </source>
</evidence>
<dbReference type="EMBL" id="JBIGHX010000003">
    <property type="protein sequence ID" value="MFG6461624.1"/>
    <property type="molecule type" value="Genomic_DNA"/>
</dbReference>
<evidence type="ECO:0000313" key="1">
    <source>
        <dbReference type="EMBL" id="MFG6461624.1"/>
    </source>
</evidence>
<sequence length="443" mass="49817">MSNAKQSGRCKSLVFVELNEINFDVVAKYIAVAPGRFPALQRLMQGPGVRTAAEQEYEALEPWIQWVSVYTGRDYAGHQVFRLGDSVNSTAEQIFERLESAGLKVGAISPINADNRLKRPAYFIPDPWTKTKDDGSFWSRKLAQAVSQVVNDNSQAKVSRSSALYLALALLRFARPKHWPLYLRLMSKARGASWRKALLLDLLLSDVHHSLHRRTRPDFSALFLNAGAHIQHHYFLNAAPLKATTQLQNPSWYVSSKEDPVAEMLEIYDRLVADALADSTSELIVATGLSQLPYDRIKFYYRLKDHADFLARIGMSFKAVHPRMTRDFLIEFDSTEQATSAERLLRALRVSNDDEPLFKDIDNRGDSLFVTLTYPHEIDQSVTVEVDKRTLRMADHVAFVAIKNGMHQGLGFAYFTPGVAPYAPKQGAHVSALHSTVSGYFGV</sequence>
<dbReference type="InterPro" id="IPR017850">
    <property type="entry name" value="Alkaline_phosphatase_core_sf"/>
</dbReference>
<dbReference type="SUPFAM" id="SSF53649">
    <property type="entry name" value="Alkaline phosphatase-like"/>
    <property type="match status" value="1"/>
</dbReference>
<dbReference type="Gene3D" id="3.40.720.10">
    <property type="entry name" value="Alkaline Phosphatase, subunit A"/>
    <property type="match status" value="1"/>
</dbReference>
<accession>A0ABW7GI50</accession>
<reference evidence="1 2" key="1">
    <citation type="submission" date="2024-08" db="EMBL/GenBank/DDBJ databases">
        <authorList>
            <person name="Lu H."/>
        </authorList>
    </citation>
    <scope>NUCLEOTIDE SEQUENCE [LARGE SCALE GENOMIC DNA]</scope>
    <source>
        <strain evidence="1 2">DXS20W</strain>
    </source>
</reference>
<dbReference type="Proteomes" id="UP001606302">
    <property type="component" value="Unassembled WGS sequence"/>
</dbReference>